<dbReference type="OrthoDB" id="4377575at2759"/>
<keyword evidence="3" id="KW-1185">Reference proteome</keyword>
<dbReference type="RefSeq" id="XP_056523839.1">
    <property type="nucleotide sequence ID" value="XM_056664782.1"/>
</dbReference>
<feature type="compositionally biased region" description="Polar residues" evidence="1">
    <location>
        <begin position="227"/>
        <end position="239"/>
    </location>
</feature>
<dbReference type="Proteomes" id="UP001149079">
    <property type="component" value="Unassembled WGS sequence"/>
</dbReference>
<name>A0A9W9H5R7_9EURO</name>
<feature type="compositionally biased region" description="Low complexity" evidence="1">
    <location>
        <begin position="368"/>
        <end position="385"/>
    </location>
</feature>
<dbReference type="GeneID" id="81403952"/>
<protein>
    <submittedName>
        <fullName evidence="2">Uncharacterized protein</fullName>
    </submittedName>
</protein>
<organism evidence="2 3">
    <name type="scientific">Penicillium bovifimosum</name>
    <dbReference type="NCBI Taxonomy" id="126998"/>
    <lineage>
        <taxon>Eukaryota</taxon>
        <taxon>Fungi</taxon>
        <taxon>Dikarya</taxon>
        <taxon>Ascomycota</taxon>
        <taxon>Pezizomycotina</taxon>
        <taxon>Eurotiomycetes</taxon>
        <taxon>Eurotiomycetidae</taxon>
        <taxon>Eurotiales</taxon>
        <taxon>Aspergillaceae</taxon>
        <taxon>Penicillium</taxon>
    </lineage>
</organism>
<evidence type="ECO:0000313" key="2">
    <source>
        <dbReference type="EMBL" id="KAJ5139190.1"/>
    </source>
</evidence>
<feature type="region of interest" description="Disordered" evidence="1">
    <location>
        <begin position="332"/>
        <end position="385"/>
    </location>
</feature>
<feature type="compositionally biased region" description="Low complexity" evidence="1">
    <location>
        <begin position="78"/>
        <end position="152"/>
    </location>
</feature>
<reference evidence="2" key="1">
    <citation type="submission" date="2022-11" db="EMBL/GenBank/DDBJ databases">
        <authorList>
            <person name="Petersen C."/>
        </authorList>
    </citation>
    <scope>NUCLEOTIDE SEQUENCE</scope>
    <source>
        <strain evidence="2">IBT 22155</strain>
    </source>
</reference>
<feature type="compositionally biased region" description="Basic and acidic residues" evidence="1">
    <location>
        <begin position="335"/>
        <end position="351"/>
    </location>
</feature>
<proteinExistence type="predicted"/>
<feature type="region of interest" description="Disordered" evidence="1">
    <location>
        <begin position="66"/>
        <end position="308"/>
    </location>
</feature>
<feature type="compositionally biased region" description="Polar residues" evidence="1">
    <location>
        <begin position="250"/>
        <end position="259"/>
    </location>
</feature>
<dbReference type="EMBL" id="JAPQKL010000003">
    <property type="protein sequence ID" value="KAJ5139190.1"/>
    <property type="molecule type" value="Genomic_DNA"/>
</dbReference>
<sequence>MALANTNLPSFRVLFSSRADWLAELAVLAPVEPFRCEPFNLTVLEGLRWLARGDAVRGGTALRAAAASPPASSPPAASPSTSSCTPAASSTLAASTPAAPTPAASPSVASPSASSPSASSPSASSPSASSPSASSPSAPSPQVSSPPARASPQRAGCRRFRADGWESPPRKRVRQNWRIDGHDWEADNYPIRDCSPASPADSNISIADASPLSPSDMSMQDAPSPDNDIQMQDGSSPGSHMSIDDVPSPAASSLQSEISMTDCAAHQIDSQDVEMSRTPTPPQQEKPVVASVLPRRPSPVIAGPSTTKEVVPSVVAAPGQGVAGYQDMAAPVESTDAKNKGNGKGKERDPGNDTMADGPSTNANKDGQASTSASQEMSTSSEQQAAWYGQLEDHSLKRIKEDRRARRLPALTDFSYDQLGQYQLVFDNFSKLYGSFGRTTAGSSFVLAAWRKLGTVIWGRTFSNPDTAIKQHLHDAVNILALLRAEKSAIRSISELRNSVREVLEKGGGS</sequence>
<reference evidence="2" key="2">
    <citation type="journal article" date="2023" name="IMA Fungus">
        <title>Comparative genomic study of the Penicillium genus elucidates a diverse pangenome and 15 lateral gene transfer events.</title>
        <authorList>
            <person name="Petersen C."/>
            <person name="Sorensen T."/>
            <person name="Nielsen M.R."/>
            <person name="Sondergaard T.E."/>
            <person name="Sorensen J.L."/>
            <person name="Fitzpatrick D.A."/>
            <person name="Frisvad J.C."/>
            <person name="Nielsen K.L."/>
        </authorList>
    </citation>
    <scope>NUCLEOTIDE SEQUENCE</scope>
    <source>
        <strain evidence="2">IBT 22155</strain>
    </source>
</reference>
<evidence type="ECO:0000256" key="1">
    <source>
        <dbReference type="SAM" id="MobiDB-lite"/>
    </source>
</evidence>
<accession>A0A9W9H5R7</accession>
<comment type="caution">
    <text evidence="2">The sequence shown here is derived from an EMBL/GenBank/DDBJ whole genome shotgun (WGS) entry which is preliminary data.</text>
</comment>
<gene>
    <name evidence="2" type="ORF">N7515_004038</name>
</gene>
<dbReference type="AlphaFoldDB" id="A0A9W9H5R7"/>
<evidence type="ECO:0000313" key="3">
    <source>
        <dbReference type="Proteomes" id="UP001149079"/>
    </source>
</evidence>